<gene>
    <name evidence="2" type="ORF">SAMN05660874_03750</name>
</gene>
<proteinExistence type="predicted"/>
<organism evidence="2 3">
    <name type="scientific">Saccharopolyspora flava</name>
    <dbReference type="NCBI Taxonomy" id="95161"/>
    <lineage>
        <taxon>Bacteria</taxon>
        <taxon>Bacillati</taxon>
        <taxon>Actinomycetota</taxon>
        <taxon>Actinomycetes</taxon>
        <taxon>Pseudonocardiales</taxon>
        <taxon>Pseudonocardiaceae</taxon>
        <taxon>Saccharopolyspora</taxon>
    </lineage>
</organism>
<evidence type="ECO:0000313" key="3">
    <source>
        <dbReference type="Proteomes" id="UP000198852"/>
    </source>
</evidence>
<keyword evidence="3" id="KW-1185">Reference proteome</keyword>
<dbReference type="Proteomes" id="UP000198852">
    <property type="component" value="Unassembled WGS sequence"/>
</dbReference>
<sequence>MAFTATLTEPTLDAHRFAGRLAAIVTFFAAQPSPADDDPEPDPRIPDSRTADDRAEVVPGEPVDTSHHEESQSPVASTGVPGPRDRRKGRKRSGRKRE</sequence>
<dbReference type="AlphaFoldDB" id="A0A1I6T838"/>
<protein>
    <submittedName>
        <fullName evidence="2">Uncharacterized protein</fullName>
    </submittedName>
</protein>
<accession>A0A1I6T838</accession>
<evidence type="ECO:0000313" key="2">
    <source>
        <dbReference type="EMBL" id="SFS85405.1"/>
    </source>
</evidence>
<feature type="compositionally biased region" description="Basic residues" evidence="1">
    <location>
        <begin position="85"/>
        <end position="98"/>
    </location>
</feature>
<name>A0A1I6T838_9PSEU</name>
<reference evidence="3" key="1">
    <citation type="submission" date="2016-10" db="EMBL/GenBank/DDBJ databases">
        <authorList>
            <person name="Varghese N."/>
            <person name="Submissions S."/>
        </authorList>
    </citation>
    <scope>NUCLEOTIDE SEQUENCE [LARGE SCALE GENOMIC DNA]</scope>
    <source>
        <strain evidence="3">DSM 44771</strain>
    </source>
</reference>
<dbReference type="EMBL" id="FOZX01000006">
    <property type="protein sequence ID" value="SFS85405.1"/>
    <property type="molecule type" value="Genomic_DNA"/>
</dbReference>
<evidence type="ECO:0000256" key="1">
    <source>
        <dbReference type="SAM" id="MobiDB-lite"/>
    </source>
</evidence>
<feature type="compositionally biased region" description="Basic and acidic residues" evidence="1">
    <location>
        <begin position="41"/>
        <end position="56"/>
    </location>
</feature>
<feature type="region of interest" description="Disordered" evidence="1">
    <location>
        <begin position="30"/>
        <end position="98"/>
    </location>
</feature>